<dbReference type="GO" id="GO:0042626">
    <property type="term" value="F:ATPase-coupled transmembrane transporter activity"/>
    <property type="evidence" value="ECO:0007669"/>
    <property type="project" value="TreeGrafter"/>
</dbReference>
<dbReference type="GO" id="GO:0005524">
    <property type="term" value="F:ATP binding"/>
    <property type="evidence" value="ECO:0007669"/>
    <property type="project" value="UniProtKB-KW"/>
</dbReference>
<dbReference type="InterPro" id="IPR003593">
    <property type="entry name" value="AAA+_ATPase"/>
</dbReference>
<dbReference type="SUPFAM" id="SSF52540">
    <property type="entry name" value="P-loop containing nucleoside triphosphate hydrolases"/>
    <property type="match status" value="1"/>
</dbReference>
<keyword evidence="6" id="KW-0067">ATP-binding</keyword>
<dbReference type="InterPro" id="IPR003439">
    <property type="entry name" value="ABC_transporter-like_ATP-bd"/>
</dbReference>
<evidence type="ECO:0000259" key="10">
    <source>
        <dbReference type="PROSITE" id="PS50893"/>
    </source>
</evidence>
<evidence type="ECO:0000313" key="12">
    <source>
        <dbReference type="Proteomes" id="UP000679213"/>
    </source>
</evidence>
<dbReference type="Proteomes" id="UP000679213">
    <property type="component" value="Chromosome I"/>
</dbReference>
<dbReference type="PANTHER" id="PTHR43553:SF27">
    <property type="entry name" value="ENERGY-COUPLING FACTOR TRANSPORTER ATP-BINDING PROTEIN ECFA2"/>
    <property type="match status" value="1"/>
</dbReference>
<dbReference type="SMART" id="SM00382">
    <property type="entry name" value="AAA"/>
    <property type="match status" value="1"/>
</dbReference>
<keyword evidence="5" id="KW-0547">Nucleotide-binding</keyword>
<evidence type="ECO:0000256" key="9">
    <source>
        <dbReference type="ARBA" id="ARBA00025157"/>
    </source>
</evidence>
<dbReference type="PROSITE" id="PS50893">
    <property type="entry name" value="ABC_TRANSPORTER_2"/>
    <property type="match status" value="1"/>
</dbReference>
<keyword evidence="8" id="KW-0472">Membrane</keyword>
<organism evidence="11 12">
    <name type="scientific">Methanocaldococcus lauensis</name>
    <dbReference type="NCBI Taxonomy" id="2546128"/>
    <lineage>
        <taxon>Archaea</taxon>
        <taxon>Methanobacteriati</taxon>
        <taxon>Methanobacteriota</taxon>
        <taxon>Methanomada group</taxon>
        <taxon>Methanococci</taxon>
        <taxon>Methanococcales</taxon>
        <taxon>Methanocaldococcaceae</taxon>
        <taxon>Methanocaldococcus</taxon>
    </lineage>
</organism>
<dbReference type="FunFam" id="3.40.50.300:FF:000224">
    <property type="entry name" value="Energy-coupling factor transporter ATP-binding protein EcfA"/>
    <property type="match status" value="1"/>
</dbReference>
<dbReference type="InterPro" id="IPR050095">
    <property type="entry name" value="ECF_ABC_transporter_ATP-bd"/>
</dbReference>
<dbReference type="GO" id="GO:0016887">
    <property type="term" value="F:ATP hydrolysis activity"/>
    <property type="evidence" value="ECO:0007669"/>
    <property type="project" value="InterPro"/>
</dbReference>
<dbReference type="GeneID" id="65884343"/>
<evidence type="ECO:0000256" key="5">
    <source>
        <dbReference type="ARBA" id="ARBA00022741"/>
    </source>
</evidence>
<keyword evidence="12" id="KW-1185">Reference proteome</keyword>
<evidence type="ECO:0000256" key="6">
    <source>
        <dbReference type="ARBA" id="ARBA00022840"/>
    </source>
</evidence>
<dbReference type="PANTHER" id="PTHR43553">
    <property type="entry name" value="HEAVY METAL TRANSPORTER"/>
    <property type="match status" value="1"/>
</dbReference>
<evidence type="ECO:0000256" key="1">
    <source>
        <dbReference type="ARBA" id="ARBA00004202"/>
    </source>
</evidence>
<proteinExistence type="inferred from homology"/>
<protein>
    <submittedName>
        <fullName evidence="11">Sulfate-transporting ATPase</fullName>
    </submittedName>
</protein>
<name>A0A8D6PWX4_9EURY</name>
<keyword evidence="3" id="KW-0813">Transport</keyword>
<evidence type="ECO:0000256" key="7">
    <source>
        <dbReference type="ARBA" id="ARBA00022967"/>
    </source>
</evidence>
<dbReference type="KEGG" id="mesg:MLAUSG7_1562"/>
<feature type="domain" description="ABC transporter" evidence="10">
    <location>
        <begin position="5"/>
        <end position="242"/>
    </location>
</feature>
<comment type="subcellular location">
    <subcellularLocation>
        <location evidence="1">Cell membrane</location>
        <topology evidence="1">Peripheral membrane protein</topology>
    </subcellularLocation>
</comment>
<sequence>MKPLYELKNVYYQYPDGTIALDNINMKIYEGEVVAIIGPNGAGKTTLLKILDALEFPKKGEVYFEGKKLEERLLNDIEFMKYFRKKVGFIFQDPDTMLFSPTVWDDVAFAPLHLYDKDTAIKVTEKVINEMNLNHIKDKHPYNISGGEKKKSSIAAVLSITPDVILMDEPTSYLDPKSRNYIINLIKDLKSKNKTIVFVSHDPNLITLADRCYILNKKIIAEGTPKEIFSNVEILEENNLDVPEITKLFKLLLDDKDLISKINIDNLPITVDEAYNILKDLLKSKT</sequence>
<evidence type="ECO:0000256" key="2">
    <source>
        <dbReference type="ARBA" id="ARBA00005417"/>
    </source>
</evidence>
<dbReference type="InterPro" id="IPR015856">
    <property type="entry name" value="ABC_transpr_CbiO/EcfA_su"/>
</dbReference>
<dbReference type="RefSeq" id="WP_214399876.1">
    <property type="nucleotide sequence ID" value="NZ_LR792632.1"/>
</dbReference>
<accession>A0A8D6PWX4</accession>
<keyword evidence="7" id="KW-1278">Translocase</keyword>
<evidence type="ECO:0000313" key="11">
    <source>
        <dbReference type="EMBL" id="CAB3290067.1"/>
    </source>
</evidence>
<evidence type="ECO:0000256" key="3">
    <source>
        <dbReference type="ARBA" id="ARBA00022448"/>
    </source>
</evidence>
<comment type="similarity">
    <text evidence="2">Belongs to the ABC transporter superfamily.</text>
</comment>
<dbReference type="AlphaFoldDB" id="A0A8D6PWX4"/>
<gene>
    <name evidence="11" type="ORF">MLAUSG7_1562</name>
</gene>
<keyword evidence="4" id="KW-1003">Cell membrane</keyword>
<dbReference type="GO" id="GO:0043190">
    <property type="term" value="C:ATP-binding cassette (ABC) transporter complex"/>
    <property type="evidence" value="ECO:0007669"/>
    <property type="project" value="TreeGrafter"/>
</dbReference>
<dbReference type="EMBL" id="LR792632">
    <property type="protein sequence ID" value="CAB3290067.1"/>
    <property type="molecule type" value="Genomic_DNA"/>
</dbReference>
<dbReference type="CDD" id="cd03225">
    <property type="entry name" value="ABC_cobalt_CbiO_domain1"/>
    <property type="match status" value="1"/>
</dbReference>
<evidence type="ECO:0000256" key="8">
    <source>
        <dbReference type="ARBA" id="ARBA00023136"/>
    </source>
</evidence>
<dbReference type="InterPro" id="IPR027417">
    <property type="entry name" value="P-loop_NTPase"/>
</dbReference>
<reference evidence="11 12" key="1">
    <citation type="submission" date="2020-04" db="EMBL/GenBank/DDBJ databases">
        <authorList>
            <consortium name="Genoscope - CEA"/>
            <person name="William W."/>
        </authorList>
    </citation>
    <scope>NUCLEOTIDE SEQUENCE [LARGE SCALE GENOMIC DNA]</scope>
    <source>
        <strain evidence="11 12">SG7</strain>
    </source>
</reference>
<comment type="function">
    <text evidence="9">Probably part of an ABC transporter complex. Responsible for energy coupling to the transport system.</text>
</comment>
<dbReference type="Pfam" id="PF00005">
    <property type="entry name" value="ABC_tran"/>
    <property type="match status" value="1"/>
</dbReference>
<evidence type="ECO:0000256" key="4">
    <source>
        <dbReference type="ARBA" id="ARBA00022475"/>
    </source>
</evidence>
<dbReference type="Gene3D" id="3.40.50.300">
    <property type="entry name" value="P-loop containing nucleotide triphosphate hydrolases"/>
    <property type="match status" value="1"/>
</dbReference>